<dbReference type="GO" id="GO:0003677">
    <property type="term" value="F:DNA binding"/>
    <property type="evidence" value="ECO:0007669"/>
    <property type="project" value="UniProtKB-KW"/>
</dbReference>
<reference evidence="3 4" key="1">
    <citation type="submission" date="2019-10" db="EMBL/GenBank/DDBJ databases">
        <title>Nonomuraea sp. nov., isolated from Phyllanthus amarus.</title>
        <authorList>
            <person name="Klykleung N."/>
            <person name="Tanasupawat S."/>
        </authorList>
    </citation>
    <scope>NUCLEOTIDE SEQUENCE [LARGE SCALE GENOMIC DNA]</scope>
    <source>
        <strain evidence="3 4">CR1-09</strain>
    </source>
</reference>
<dbReference type="InterPro" id="IPR011051">
    <property type="entry name" value="RmlC_Cupin_sf"/>
</dbReference>
<dbReference type="GO" id="GO:0005829">
    <property type="term" value="C:cytosol"/>
    <property type="evidence" value="ECO:0007669"/>
    <property type="project" value="TreeGrafter"/>
</dbReference>
<evidence type="ECO:0000259" key="2">
    <source>
        <dbReference type="PROSITE" id="PS50943"/>
    </source>
</evidence>
<organism evidence="3 4">
    <name type="scientific">Microbispora catharanthi</name>
    <dbReference type="NCBI Taxonomy" id="1712871"/>
    <lineage>
        <taxon>Bacteria</taxon>
        <taxon>Bacillati</taxon>
        <taxon>Actinomycetota</taxon>
        <taxon>Actinomycetes</taxon>
        <taxon>Streptosporangiales</taxon>
        <taxon>Streptosporangiaceae</taxon>
        <taxon>Microbispora</taxon>
    </lineage>
</organism>
<dbReference type="SUPFAM" id="SSF47413">
    <property type="entry name" value="lambda repressor-like DNA-binding domains"/>
    <property type="match status" value="1"/>
</dbReference>
<accession>A0A5N6BRH8</accession>
<evidence type="ECO:0000256" key="1">
    <source>
        <dbReference type="ARBA" id="ARBA00023125"/>
    </source>
</evidence>
<dbReference type="Gene3D" id="1.10.260.40">
    <property type="entry name" value="lambda repressor-like DNA-binding domains"/>
    <property type="match status" value="1"/>
</dbReference>
<proteinExistence type="predicted"/>
<dbReference type="InterPro" id="IPR001387">
    <property type="entry name" value="Cro/C1-type_HTH"/>
</dbReference>
<feature type="domain" description="HTH cro/C1-type" evidence="2">
    <location>
        <begin position="40"/>
        <end position="94"/>
    </location>
</feature>
<dbReference type="InterPro" id="IPR050807">
    <property type="entry name" value="TransReg_Diox_bact_type"/>
</dbReference>
<dbReference type="CDD" id="cd02209">
    <property type="entry name" value="cupin_XRE_C"/>
    <property type="match status" value="1"/>
</dbReference>
<keyword evidence="1" id="KW-0238">DNA-binding</keyword>
<dbReference type="InterPro" id="IPR010982">
    <property type="entry name" value="Lambda_DNA-bd_dom_sf"/>
</dbReference>
<dbReference type="SUPFAM" id="SSF51182">
    <property type="entry name" value="RmlC-like cupins"/>
    <property type="match status" value="1"/>
</dbReference>
<dbReference type="Proteomes" id="UP000313066">
    <property type="component" value="Unassembled WGS sequence"/>
</dbReference>
<comment type="caution">
    <text evidence="3">The sequence shown here is derived from an EMBL/GenBank/DDBJ whole genome shotgun (WGS) entry which is preliminary data.</text>
</comment>
<dbReference type="CDD" id="cd00093">
    <property type="entry name" value="HTH_XRE"/>
    <property type="match status" value="1"/>
</dbReference>
<name>A0A5N6BRH8_9ACTN</name>
<dbReference type="GO" id="GO:0003700">
    <property type="term" value="F:DNA-binding transcription factor activity"/>
    <property type="evidence" value="ECO:0007669"/>
    <property type="project" value="TreeGrafter"/>
</dbReference>
<dbReference type="PROSITE" id="PS50943">
    <property type="entry name" value="HTH_CROC1"/>
    <property type="match status" value="1"/>
</dbReference>
<dbReference type="Pfam" id="PF01381">
    <property type="entry name" value="HTH_3"/>
    <property type="match status" value="1"/>
</dbReference>
<protein>
    <submittedName>
        <fullName evidence="3">Helix-turn-helix domain-containing protein</fullName>
    </submittedName>
</protein>
<evidence type="ECO:0000313" key="4">
    <source>
        <dbReference type="Proteomes" id="UP000313066"/>
    </source>
</evidence>
<keyword evidence="4" id="KW-1185">Reference proteome</keyword>
<gene>
    <name evidence="3" type="ORF">FH610_021195</name>
</gene>
<dbReference type="SMART" id="SM00530">
    <property type="entry name" value="HTH_XRE"/>
    <property type="match status" value="1"/>
</dbReference>
<dbReference type="PANTHER" id="PTHR46797">
    <property type="entry name" value="HTH-TYPE TRANSCRIPTIONAL REGULATOR"/>
    <property type="match status" value="1"/>
</dbReference>
<dbReference type="PANTHER" id="PTHR46797:SF1">
    <property type="entry name" value="METHYLPHOSPHONATE SYNTHASE"/>
    <property type="match status" value="1"/>
</dbReference>
<dbReference type="AlphaFoldDB" id="A0A5N6BRH8"/>
<dbReference type="InterPro" id="IPR014710">
    <property type="entry name" value="RmlC-like_jellyroll"/>
</dbReference>
<evidence type="ECO:0000313" key="3">
    <source>
        <dbReference type="EMBL" id="KAB8183055.1"/>
    </source>
</evidence>
<dbReference type="EMBL" id="VDMA02000011">
    <property type="protein sequence ID" value="KAB8183055.1"/>
    <property type="molecule type" value="Genomic_DNA"/>
</dbReference>
<dbReference type="Gene3D" id="2.60.120.10">
    <property type="entry name" value="Jelly Rolls"/>
    <property type="match status" value="1"/>
</dbReference>
<sequence length="210" mass="22452">MSSRVNNDGGVRQVEQTEVWSEHVAERPSFDLITLIAASIRRERERAGLSLTELAKRAGIAKSTLSQLESGVGNPSVETLWALGVALGVPFSRLVDPPRPAVRVIRAGEGPATYSEQASYSATLLASCPPNARRDLYRISAQPGRPRTSDPHMAGTVEHLLIGTGRALAGPAEEPVELGPGDYIAYPGDAPHVFEALEPDTTAVIVMEHI</sequence>